<feature type="non-terminal residue" evidence="3">
    <location>
        <position position="1"/>
    </location>
</feature>
<dbReference type="GO" id="GO:1990247">
    <property type="term" value="F:N6-methyladenosine-containing RNA reader activity"/>
    <property type="evidence" value="ECO:0007669"/>
    <property type="project" value="UniProtKB-UniRule"/>
</dbReference>
<evidence type="ECO:0000313" key="4">
    <source>
        <dbReference type="Proteomes" id="UP001642360"/>
    </source>
</evidence>
<dbReference type="InterPro" id="IPR045168">
    <property type="entry name" value="YTH_prot"/>
</dbReference>
<dbReference type="Proteomes" id="UP001642360">
    <property type="component" value="Unassembled WGS sequence"/>
</dbReference>
<accession>A0ABC8SG33</accession>
<dbReference type="AlphaFoldDB" id="A0ABC8SG33"/>
<proteinExistence type="inferred from homology"/>
<reference evidence="3 4" key="1">
    <citation type="submission" date="2024-02" db="EMBL/GenBank/DDBJ databases">
        <authorList>
            <person name="Vignale AGUSTIN F."/>
            <person name="Sosa J E."/>
            <person name="Modenutti C."/>
        </authorList>
    </citation>
    <scope>NUCLEOTIDE SEQUENCE [LARGE SCALE GENOMIC DNA]</scope>
</reference>
<evidence type="ECO:0000313" key="3">
    <source>
        <dbReference type="EMBL" id="CAK9155036.1"/>
    </source>
</evidence>
<keyword evidence="1" id="KW-0694">RNA-binding</keyword>
<comment type="caution">
    <text evidence="3">The sequence shown here is derived from an EMBL/GenBank/DDBJ whole genome shotgun (WGS) entry which is preliminary data.</text>
</comment>
<organism evidence="3 4">
    <name type="scientific">Ilex paraguariensis</name>
    <name type="common">yerba mate</name>
    <dbReference type="NCBI Taxonomy" id="185542"/>
    <lineage>
        <taxon>Eukaryota</taxon>
        <taxon>Viridiplantae</taxon>
        <taxon>Streptophyta</taxon>
        <taxon>Embryophyta</taxon>
        <taxon>Tracheophyta</taxon>
        <taxon>Spermatophyta</taxon>
        <taxon>Magnoliopsida</taxon>
        <taxon>eudicotyledons</taxon>
        <taxon>Gunneridae</taxon>
        <taxon>Pentapetalae</taxon>
        <taxon>asterids</taxon>
        <taxon>campanulids</taxon>
        <taxon>Aquifoliales</taxon>
        <taxon>Aquifoliaceae</taxon>
        <taxon>Ilex</taxon>
    </lineage>
</organism>
<feature type="region of interest" description="Disordered" evidence="2">
    <location>
        <begin position="88"/>
        <end position="110"/>
    </location>
</feature>
<gene>
    <name evidence="3" type="ORF">ILEXP_LOCUS23418</name>
</gene>
<dbReference type="PANTHER" id="PTHR12357:SF99">
    <property type="entry name" value="YTH DOMAIN-CONTAINING PROTEIN ECT2-RELATED"/>
    <property type="match status" value="1"/>
</dbReference>
<comment type="similarity">
    <text evidence="1">Belongs to the YTHDF family.</text>
</comment>
<dbReference type="EMBL" id="CAUOFW020002625">
    <property type="protein sequence ID" value="CAK9155036.1"/>
    <property type="molecule type" value="Genomic_DNA"/>
</dbReference>
<name>A0ABC8SG33_9AQUA</name>
<comment type="function">
    <text evidence="1">Specifically recognizes and binds N6-methyladenosine (m6A)-containing RNAs, and regulates mRNA stability. M6A is a modification present at internal sites of mRNAs and some non-coding RNAs and plays a role in mRNA stability and processing.</text>
</comment>
<sequence length="131" mass="14489">VKLEQGLQVLKIFRDHCSKQCILDDFDFYEDRQKRILEKKAKQQHFQKQAWAGKPTDEKNKDGTIGELKLQKSSEVASDLVKEPTSAIQTNGDIKLSENGPFVKSGDAPKGANQVAVSENKVVANGVANCC</sequence>
<evidence type="ECO:0000256" key="2">
    <source>
        <dbReference type="SAM" id="MobiDB-lite"/>
    </source>
</evidence>
<keyword evidence="4" id="KW-1185">Reference proteome</keyword>
<dbReference type="PANTHER" id="PTHR12357">
    <property type="entry name" value="YTH YT521-B HOMOLOGY DOMAIN-CONTAINING"/>
    <property type="match status" value="1"/>
</dbReference>
<dbReference type="GO" id="GO:0003729">
    <property type="term" value="F:mRNA binding"/>
    <property type="evidence" value="ECO:0007669"/>
    <property type="project" value="UniProtKB-UniRule"/>
</dbReference>
<protein>
    <recommendedName>
        <fullName evidence="1">YTH domain-containing family protein</fullName>
    </recommendedName>
</protein>
<evidence type="ECO:0000256" key="1">
    <source>
        <dbReference type="RuleBase" id="RU369095"/>
    </source>
</evidence>